<protein>
    <submittedName>
        <fullName evidence="2">Acyl carrier protein</fullName>
    </submittedName>
</protein>
<evidence type="ECO:0000313" key="3">
    <source>
        <dbReference type="Proteomes" id="UP000297496"/>
    </source>
</evidence>
<gene>
    <name evidence="2" type="ORF">EXE59_08480</name>
</gene>
<dbReference type="AlphaFoldDB" id="A0A4Z1CJG1"/>
<comment type="caution">
    <text evidence="2">The sequence shown here is derived from an EMBL/GenBank/DDBJ whole genome shotgun (WGS) entry which is preliminary data.</text>
</comment>
<keyword evidence="3" id="KW-1185">Reference proteome</keyword>
<feature type="domain" description="Carrier" evidence="1">
    <location>
        <begin position="18"/>
        <end position="99"/>
    </location>
</feature>
<evidence type="ECO:0000259" key="1">
    <source>
        <dbReference type="PROSITE" id="PS50075"/>
    </source>
</evidence>
<dbReference type="RefSeq" id="WP_135838513.1">
    <property type="nucleotide sequence ID" value="NZ_SRRO01000001.1"/>
</dbReference>
<dbReference type="PROSITE" id="PS50075">
    <property type="entry name" value="CARRIER"/>
    <property type="match status" value="1"/>
</dbReference>
<dbReference type="Gene3D" id="1.10.1200.10">
    <property type="entry name" value="ACP-like"/>
    <property type="match status" value="1"/>
</dbReference>
<reference evidence="2 3" key="1">
    <citation type="submission" date="2019-04" db="EMBL/GenBank/DDBJ databases">
        <title>Three New Species of Nocardioides, Nocardioides euryhalodurans sp. nov., Nocardioides seonyuensis sp. nov. and Nocardioides eburneoflavus sp. nov. Isolated from Soil.</title>
        <authorList>
            <person name="Roh S.G."/>
            <person name="Lee C."/>
            <person name="Kim M.-K."/>
            <person name="Kim S.B."/>
        </authorList>
    </citation>
    <scope>NUCLEOTIDE SEQUENCE [LARGE SCALE GENOMIC DNA]</scope>
    <source>
        <strain evidence="2 3">MMS17-SY213</strain>
    </source>
</reference>
<dbReference type="InterPro" id="IPR036736">
    <property type="entry name" value="ACP-like_sf"/>
</dbReference>
<name>A0A4Z1CJG1_9ACTN</name>
<dbReference type="SUPFAM" id="SSF47336">
    <property type="entry name" value="ACP-like"/>
    <property type="match status" value="1"/>
</dbReference>
<dbReference type="EMBL" id="SRRO01000001">
    <property type="protein sequence ID" value="TGN63983.1"/>
    <property type="molecule type" value="Genomic_DNA"/>
</dbReference>
<dbReference type="InterPro" id="IPR009081">
    <property type="entry name" value="PP-bd_ACP"/>
</dbReference>
<sequence>MTHETTREAGAAPTLDRPATHATEVALAGLLADLLGGDPGRYTPDTELFGSLPELDSLALVELITAIEERFDFELDEDDITAEVFGTVESLAAHVDACTA</sequence>
<accession>A0A4Z1CJG1</accession>
<organism evidence="2 3">
    <name type="scientific">Nocardioides eburneiflavus</name>
    <dbReference type="NCBI Taxonomy" id="2518372"/>
    <lineage>
        <taxon>Bacteria</taxon>
        <taxon>Bacillati</taxon>
        <taxon>Actinomycetota</taxon>
        <taxon>Actinomycetes</taxon>
        <taxon>Propionibacteriales</taxon>
        <taxon>Nocardioidaceae</taxon>
        <taxon>Nocardioides</taxon>
    </lineage>
</organism>
<proteinExistence type="predicted"/>
<dbReference type="Pfam" id="PF00550">
    <property type="entry name" value="PP-binding"/>
    <property type="match status" value="1"/>
</dbReference>
<dbReference type="Proteomes" id="UP000297496">
    <property type="component" value="Unassembled WGS sequence"/>
</dbReference>
<evidence type="ECO:0000313" key="2">
    <source>
        <dbReference type="EMBL" id="TGN63983.1"/>
    </source>
</evidence>